<dbReference type="Gene3D" id="1.25.10.10">
    <property type="entry name" value="Leucine-rich Repeat Variant"/>
    <property type="match status" value="1"/>
</dbReference>
<dbReference type="AlphaFoldDB" id="A0A9W8AFL8"/>
<evidence type="ECO:0008006" key="7">
    <source>
        <dbReference type="Google" id="ProtNLM"/>
    </source>
</evidence>
<reference evidence="5" key="1">
    <citation type="submission" date="2022-07" db="EMBL/GenBank/DDBJ databases">
        <title>Phylogenomic reconstructions and comparative analyses of Kickxellomycotina fungi.</title>
        <authorList>
            <person name="Reynolds N.K."/>
            <person name="Stajich J.E."/>
            <person name="Barry K."/>
            <person name="Grigoriev I.V."/>
            <person name="Crous P."/>
            <person name="Smith M.E."/>
        </authorList>
    </citation>
    <scope>NUCLEOTIDE SEQUENCE</scope>
    <source>
        <strain evidence="5">RSA 861</strain>
    </source>
</reference>
<dbReference type="EMBL" id="JANBPT010000145">
    <property type="protein sequence ID" value="KAJ1926886.1"/>
    <property type="molecule type" value="Genomic_DNA"/>
</dbReference>
<evidence type="ECO:0000313" key="6">
    <source>
        <dbReference type="Proteomes" id="UP001150569"/>
    </source>
</evidence>
<dbReference type="OrthoDB" id="18190at2759"/>
<dbReference type="SUPFAM" id="SSF48371">
    <property type="entry name" value="ARM repeat"/>
    <property type="match status" value="1"/>
</dbReference>
<organism evidence="5 6">
    <name type="scientific">Tieghemiomyces parasiticus</name>
    <dbReference type="NCBI Taxonomy" id="78921"/>
    <lineage>
        <taxon>Eukaryota</taxon>
        <taxon>Fungi</taxon>
        <taxon>Fungi incertae sedis</taxon>
        <taxon>Zoopagomycota</taxon>
        <taxon>Kickxellomycotina</taxon>
        <taxon>Dimargaritomycetes</taxon>
        <taxon>Dimargaritales</taxon>
        <taxon>Dimargaritaceae</taxon>
        <taxon>Tieghemiomyces</taxon>
    </lineage>
</organism>
<protein>
    <recommendedName>
        <fullName evidence="7">ARM repeat-containing protein</fullName>
    </recommendedName>
</protein>
<evidence type="ECO:0000256" key="2">
    <source>
        <dbReference type="ARBA" id="ARBA00023242"/>
    </source>
</evidence>
<feature type="domain" description="Condensin complex subunit 1 C-terminal" evidence="3">
    <location>
        <begin position="414"/>
        <end position="498"/>
    </location>
</feature>
<keyword evidence="2" id="KW-0539">Nucleus</keyword>
<dbReference type="Pfam" id="PF12717">
    <property type="entry name" value="Cnd1"/>
    <property type="match status" value="1"/>
</dbReference>
<name>A0A9W8AFL8_9FUNG</name>
<dbReference type="InterPro" id="IPR057412">
    <property type="entry name" value="INTS4_C"/>
</dbReference>
<dbReference type="GO" id="GO:0032039">
    <property type="term" value="C:integrator complex"/>
    <property type="evidence" value="ECO:0007669"/>
    <property type="project" value="TreeGrafter"/>
</dbReference>
<comment type="subcellular location">
    <subcellularLocation>
        <location evidence="1">Nucleus</location>
    </subcellularLocation>
</comment>
<evidence type="ECO:0000313" key="5">
    <source>
        <dbReference type="EMBL" id="KAJ1926886.1"/>
    </source>
</evidence>
<dbReference type="InterPro" id="IPR032682">
    <property type="entry name" value="Cnd1_C"/>
</dbReference>
<sequence>MSVPAPSVTWSGPSAVAAPSGDATQPTALLDWLASPNAGLCTEGLLLLADRLPVLTQATVIQARNAVLNRLQIESRAPLRSLLQRLATQLYVYPGVDGGELFDVLLRQFLGEDNRHDPNLVSGTITPDTVTQDPDSPTLTSTGPLLTALNDALTADAGLVRRLTAHPGWQRAFLRRIAQSANAYHANVRLLSLRLFTLSGVFSRHYRVTLPGALQLPGTLSRYLADGHPQVRRTALDLLYASHLAGHTLPSTLYPICVEHLKDDYEYVRLSALRLIWIVSRLYPEETLELRKADGAGSGPATVENIRLVDDAFVKICDVVNDSSMRLRTEACVLLGSYADVQANYLSQTLSKKIMSHLRRRPAFGKPGGKHGPRRNMIPVAEGDLDVEADEFRILDSGACGAFVHGLEDEYREVRNAAIHSLCALCLRSDDFARQAVDYLVDIFNDEIDYVRLNAITSLTKMAHKHHLTLNSEQLQIIFGVMADADPTIRQAIHRLLGAMRLADLACVLATTDALIAGLRRHPDDQLTTYGCLRYVGRQQASMIDGGTVERLLNIEKQYLTREFSQDDPVQTAYLALTLNAAKARPSLLNVFPAFVFNYVPYLFDRYPNCFPEPRQIPAPRNKPSEYLCDTQFRYRLPTQRRDQLAQVIPAVRRELPRAFALAATAPARADRYLAQLARQLAAVGPAGACVGRCLSLFIAACRVALTARRGPWADRRALAADLLGRAYHLEHAFLGQSPRTLYVLARLRLLSHALALQTAPTVDLARLPDLIDRVRLVRARADRAGDTPAAALIALHTAVTRPDATAAQLRLALDRYVTSCPLAPCGATDAFKEARATMTAPVGHPDKPRLVLGDFPLAVGVEADLAWITDPRALRLRLRLPDRTVRYETLPAAHFRPTAPYRYHLTTTVRIPLPAVGNAAAVAFDVVAAYPLDCPREDAALLGLRDHTTAPIPEDPLPVAYVELQEEPALVHVQSQLPTQAMP</sequence>
<gene>
    <name evidence="5" type="ORF">IWQ60_003401</name>
</gene>
<dbReference type="PANTHER" id="PTHR20938:SF0">
    <property type="entry name" value="INTEGRATOR COMPLEX SUBUNIT 4"/>
    <property type="match status" value="1"/>
</dbReference>
<dbReference type="GO" id="GO:0016180">
    <property type="term" value="P:snRNA processing"/>
    <property type="evidence" value="ECO:0007669"/>
    <property type="project" value="TreeGrafter"/>
</dbReference>
<accession>A0A9W8AFL8</accession>
<evidence type="ECO:0000259" key="4">
    <source>
        <dbReference type="Pfam" id="PF25458"/>
    </source>
</evidence>
<evidence type="ECO:0000256" key="1">
    <source>
        <dbReference type="ARBA" id="ARBA00004123"/>
    </source>
</evidence>
<dbReference type="InterPro" id="IPR011989">
    <property type="entry name" value="ARM-like"/>
</dbReference>
<dbReference type="PANTHER" id="PTHR20938">
    <property type="entry name" value="INTEGRATOR COMPLEX SUBUNIT 4"/>
    <property type="match status" value="1"/>
</dbReference>
<dbReference type="Pfam" id="PF25458">
    <property type="entry name" value="INTS4_C"/>
    <property type="match status" value="1"/>
</dbReference>
<dbReference type="Proteomes" id="UP001150569">
    <property type="component" value="Unassembled WGS sequence"/>
</dbReference>
<comment type="caution">
    <text evidence="5">The sequence shown here is derived from an EMBL/GenBank/DDBJ whole genome shotgun (WGS) entry which is preliminary data.</text>
</comment>
<proteinExistence type="predicted"/>
<keyword evidence="6" id="KW-1185">Reference proteome</keyword>
<feature type="domain" description="Integrator complex subunit 4/Protein SIEL C-terminal Ig-like" evidence="4">
    <location>
        <begin position="839"/>
        <end position="941"/>
    </location>
</feature>
<evidence type="ECO:0000259" key="3">
    <source>
        <dbReference type="Pfam" id="PF12717"/>
    </source>
</evidence>
<dbReference type="InterPro" id="IPR016024">
    <property type="entry name" value="ARM-type_fold"/>
</dbReference>